<evidence type="ECO:0000313" key="2">
    <source>
        <dbReference type="EMBL" id="KUF39576.1"/>
    </source>
</evidence>
<organism evidence="2 3">
    <name type="scientific">Comamonas kerstersii</name>
    <dbReference type="NCBI Taxonomy" id="225992"/>
    <lineage>
        <taxon>Bacteria</taxon>
        <taxon>Pseudomonadati</taxon>
        <taxon>Pseudomonadota</taxon>
        <taxon>Betaproteobacteria</taxon>
        <taxon>Burkholderiales</taxon>
        <taxon>Comamonadaceae</taxon>
        <taxon>Comamonas</taxon>
    </lineage>
</organism>
<dbReference type="AlphaFoldDB" id="A0A0W7YX45"/>
<evidence type="ECO:0000259" key="1">
    <source>
        <dbReference type="Pfam" id="PF18551"/>
    </source>
</evidence>
<feature type="domain" description="Thaumarchaeal output" evidence="1">
    <location>
        <begin position="118"/>
        <end position="297"/>
    </location>
</feature>
<sequence>MTSSALLKPQLIFLGDFSETPVAQTFASFKAWEAQQGQDARALGFYVKCGAGTDWLDSIQGIRRSAWWNLPVFSAPESKDAEPYVDSLCSVEQAQEFAQGMLLRRQGLPDASEFVGLEERLLFFLYERGMQASLTPLLDRNSAQLYRYPVADLLAFEHEDGLQAVDALVRRGLLRDDGLVDRTRHCNSCHSAHIHFVDLCPHCEDIDIRKESALHCFACGYVGPESTFLEREQLECPKCHTHLRHIGVDYDKPLAQYSCRSCLRSFMEPLVKARCLDCGHSNMPSDLDVRKVCRWQLSAAGRNAIRLDGVLGSFAALKARSYVDPMVFQKMLDWAANIQLRHQEFRFNLMTVELHHSAEILEHLGAMRLYLMLDEFALRLNEKLRDSDVITRIEESCLLLLLPFTSPEGLKARIEQIFAQMASEDGDVRKLRLVIRTYEGEPSEKATALGMMQKMAKLYSAEAAAK</sequence>
<dbReference type="EMBL" id="LPXH01000035">
    <property type="protein sequence ID" value="KUF39576.1"/>
    <property type="molecule type" value="Genomic_DNA"/>
</dbReference>
<comment type="caution">
    <text evidence="2">The sequence shown here is derived from an EMBL/GenBank/DDBJ whole genome shotgun (WGS) entry which is preliminary data.</text>
</comment>
<dbReference type="SUPFAM" id="SSF55073">
    <property type="entry name" value="Nucleotide cyclase"/>
    <property type="match status" value="1"/>
</dbReference>
<reference evidence="2 3" key="1">
    <citation type="submission" date="2015-12" db="EMBL/GenBank/DDBJ databases">
        <title>Complete genome sequence of a multi-drug resistant strain Acidovorax sp. 12322-1.</title>
        <authorList>
            <person name="Ming D."/>
            <person name="Wang M."/>
            <person name="Hu S."/>
            <person name="Zhou Y."/>
            <person name="Jiang T."/>
        </authorList>
    </citation>
    <scope>NUCLEOTIDE SEQUENCE [LARGE SCALE GENOMIC DNA]</scope>
    <source>
        <strain evidence="2 3">12322-1</strain>
    </source>
</reference>
<dbReference type="Gene3D" id="3.30.70.270">
    <property type="match status" value="1"/>
</dbReference>
<dbReference type="InterPro" id="IPR043128">
    <property type="entry name" value="Rev_trsase/Diguanyl_cyclase"/>
</dbReference>
<evidence type="ECO:0000313" key="3">
    <source>
        <dbReference type="Proteomes" id="UP000053300"/>
    </source>
</evidence>
<dbReference type="InterPro" id="IPR040572">
    <property type="entry name" value="TackOD1"/>
</dbReference>
<dbReference type="Proteomes" id="UP000053300">
    <property type="component" value="Unassembled WGS sequence"/>
</dbReference>
<proteinExistence type="predicted"/>
<gene>
    <name evidence="2" type="ORF">AS359_05795</name>
</gene>
<dbReference type="InterPro" id="IPR029787">
    <property type="entry name" value="Nucleotide_cyclase"/>
</dbReference>
<name>A0A0W7YX45_9BURK</name>
<dbReference type="RefSeq" id="WP_058880177.1">
    <property type="nucleotide sequence ID" value="NZ_CAUCIF010000020.1"/>
</dbReference>
<accession>A0A0W7YX45</accession>
<dbReference type="Pfam" id="PF18551">
    <property type="entry name" value="TackOD1"/>
    <property type="match status" value="1"/>
</dbReference>
<keyword evidence="3" id="KW-1185">Reference proteome</keyword>
<protein>
    <recommendedName>
        <fullName evidence="1">Thaumarchaeal output domain-containing protein</fullName>
    </recommendedName>
</protein>